<proteinExistence type="predicted"/>
<feature type="region of interest" description="Disordered" evidence="1">
    <location>
        <begin position="128"/>
        <end position="156"/>
    </location>
</feature>
<gene>
    <name evidence="2" type="ORF">KXQ929_LOCUS39766</name>
</gene>
<feature type="region of interest" description="Disordered" evidence="1">
    <location>
        <begin position="80"/>
        <end position="105"/>
    </location>
</feature>
<reference evidence="2" key="1">
    <citation type="submission" date="2021-02" db="EMBL/GenBank/DDBJ databases">
        <authorList>
            <person name="Nowell W R."/>
        </authorList>
    </citation>
    <scope>NUCLEOTIDE SEQUENCE</scope>
</reference>
<name>A0A820BPP8_9BILA</name>
<accession>A0A820BPP8</accession>
<evidence type="ECO:0000313" key="3">
    <source>
        <dbReference type="Proteomes" id="UP000663868"/>
    </source>
</evidence>
<sequence>MNISSTSSNLYFNEYYYEPSTFSAYTTDQLYYNYQYDANSTPILNYSTNNYNLFNHDLLYSQEPTVNTIKIHINPFFKPRSSHHTSESSTEIEQPQHNLSVYSRSHSRSLSSDRQVIISSTNKEAKVVIQKKQLKSKHRRTSIDRSEKKKDKLKQSYKEYSDKNLYEHWKPLRTQQCSELYQYALDKYHQIE</sequence>
<dbReference type="Proteomes" id="UP000663868">
    <property type="component" value="Unassembled WGS sequence"/>
</dbReference>
<organism evidence="2 3">
    <name type="scientific">Adineta steineri</name>
    <dbReference type="NCBI Taxonomy" id="433720"/>
    <lineage>
        <taxon>Eukaryota</taxon>
        <taxon>Metazoa</taxon>
        <taxon>Spiralia</taxon>
        <taxon>Gnathifera</taxon>
        <taxon>Rotifera</taxon>
        <taxon>Eurotatoria</taxon>
        <taxon>Bdelloidea</taxon>
        <taxon>Adinetida</taxon>
        <taxon>Adinetidae</taxon>
        <taxon>Adineta</taxon>
    </lineage>
</organism>
<feature type="compositionally biased region" description="Basic and acidic residues" evidence="1">
    <location>
        <begin position="141"/>
        <end position="156"/>
    </location>
</feature>
<dbReference type="AlphaFoldDB" id="A0A820BPP8"/>
<dbReference type="EMBL" id="CAJOBB010007819">
    <property type="protein sequence ID" value="CAF4195216.1"/>
    <property type="molecule type" value="Genomic_DNA"/>
</dbReference>
<evidence type="ECO:0000313" key="2">
    <source>
        <dbReference type="EMBL" id="CAF4195216.1"/>
    </source>
</evidence>
<protein>
    <submittedName>
        <fullName evidence="2">Uncharacterized protein</fullName>
    </submittedName>
</protein>
<comment type="caution">
    <text evidence="2">The sequence shown here is derived from an EMBL/GenBank/DDBJ whole genome shotgun (WGS) entry which is preliminary data.</text>
</comment>
<evidence type="ECO:0000256" key="1">
    <source>
        <dbReference type="SAM" id="MobiDB-lite"/>
    </source>
</evidence>